<evidence type="ECO:0000313" key="1">
    <source>
        <dbReference type="EMBL" id="MBS2553820.1"/>
    </source>
</evidence>
<protein>
    <submittedName>
        <fullName evidence="1">Fic family toxin-antitoxin system, toxin component</fullName>
    </submittedName>
</protein>
<dbReference type="Proteomes" id="UP000730482">
    <property type="component" value="Unassembled WGS sequence"/>
</dbReference>
<accession>A0ABS5L656</accession>
<gene>
    <name evidence="1" type="ORF">KGQ19_43905</name>
</gene>
<dbReference type="InterPro" id="IPR053737">
    <property type="entry name" value="Type_II_TA_Toxin"/>
</dbReference>
<name>A0ABS5L656_9ACTN</name>
<dbReference type="RefSeq" id="WP_212020761.1">
    <property type="nucleotide sequence ID" value="NZ_JAAFYZ010000288.1"/>
</dbReference>
<keyword evidence="2" id="KW-1185">Reference proteome</keyword>
<dbReference type="EMBL" id="JAAFYZ010000288">
    <property type="protein sequence ID" value="MBS2553820.1"/>
    <property type="molecule type" value="Genomic_DNA"/>
</dbReference>
<comment type="caution">
    <text evidence="1">The sequence shown here is derived from an EMBL/GenBank/DDBJ whole genome shotgun (WGS) entry which is preliminary data.</text>
</comment>
<evidence type="ECO:0000313" key="2">
    <source>
        <dbReference type="Proteomes" id="UP000730482"/>
    </source>
</evidence>
<sequence length="132" mass="14082">MSGAEPAPSHPIDIAWLLDAVQRLPGDPAVLDYGALFAALARTEAVVLGRRVYEKPHHQAAALLHQLARVPALENANRLFAAATAVAYLAACGLPVLPDMREAARLAGDAAEGKLDVGAISWVLRNWTKEQE</sequence>
<reference evidence="1 2" key="1">
    <citation type="submission" date="2020-02" db="EMBL/GenBank/DDBJ databases">
        <title>Acidophilic actinobacteria isolated from forest soil.</title>
        <authorList>
            <person name="Golinska P."/>
        </authorList>
    </citation>
    <scope>NUCLEOTIDE SEQUENCE [LARGE SCALE GENOMIC DNA]</scope>
    <source>
        <strain evidence="1 2">NL8</strain>
    </source>
</reference>
<proteinExistence type="predicted"/>
<organism evidence="1 2">
    <name type="scientific">Catenulispora pinistramenti</name>
    <dbReference type="NCBI Taxonomy" id="2705254"/>
    <lineage>
        <taxon>Bacteria</taxon>
        <taxon>Bacillati</taxon>
        <taxon>Actinomycetota</taxon>
        <taxon>Actinomycetes</taxon>
        <taxon>Catenulisporales</taxon>
        <taxon>Catenulisporaceae</taxon>
        <taxon>Catenulispora</taxon>
    </lineage>
</organism>
<dbReference type="Gene3D" id="1.20.120.1870">
    <property type="entry name" value="Fic/DOC protein, Fido domain"/>
    <property type="match status" value="1"/>
</dbReference>